<dbReference type="InParanoid" id="E3J0T9"/>
<organism evidence="1 2">
    <name type="scientific">Pseudofrankia inefficax (strain DSM 45817 / CECT 9037 / DDB 130130 / EuI1c)</name>
    <name type="common">Frankia inefficax</name>
    <dbReference type="NCBI Taxonomy" id="298654"/>
    <lineage>
        <taxon>Bacteria</taxon>
        <taxon>Bacillati</taxon>
        <taxon>Actinomycetota</taxon>
        <taxon>Actinomycetes</taxon>
        <taxon>Frankiales</taxon>
        <taxon>Frankiaceae</taxon>
        <taxon>Pseudofrankia</taxon>
    </lineage>
</organism>
<dbReference type="EMBL" id="CP002299">
    <property type="protein sequence ID" value="ADP84003.1"/>
    <property type="molecule type" value="Genomic_DNA"/>
</dbReference>
<dbReference type="Proteomes" id="UP000002484">
    <property type="component" value="Chromosome"/>
</dbReference>
<proteinExistence type="predicted"/>
<dbReference type="AlphaFoldDB" id="E3J0T9"/>
<gene>
    <name evidence="1" type="ordered locus">FraEuI1c_6019</name>
</gene>
<evidence type="ECO:0000313" key="2">
    <source>
        <dbReference type="Proteomes" id="UP000002484"/>
    </source>
</evidence>
<dbReference type="HOGENOM" id="CLU_3356340_0_0_11"/>
<dbReference type="STRING" id="298654.FraEuI1c_6019"/>
<accession>E3J0T9</accession>
<keyword evidence="2" id="KW-1185">Reference proteome</keyword>
<evidence type="ECO:0000313" key="1">
    <source>
        <dbReference type="EMBL" id="ADP84003.1"/>
    </source>
</evidence>
<protein>
    <submittedName>
        <fullName evidence="1">Uncharacterized protein</fullName>
    </submittedName>
</protein>
<dbReference type="KEGG" id="fri:FraEuI1c_6019"/>
<name>E3J0T9_PSEI1</name>
<reference evidence="1 2" key="1">
    <citation type="submission" date="2010-10" db="EMBL/GenBank/DDBJ databases">
        <title>Complete sequence of Frankia sp. EuI1c.</title>
        <authorList>
            <consortium name="US DOE Joint Genome Institute"/>
            <person name="Lucas S."/>
            <person name="Copeland A."/>
            <person name="Lapidus A."/>
            <person name="Cheng J.-F."/>
            <person name="Bruce D."/>
            <person name="Goodwin L."/>
            <person name="Pitluck S."/>
            <person name="Chertkov O."/>
            <person name="Detter J.C."/>
            <person name="Han C."/>
            <person name="Tapia R."/>
            <person name="Land M."/>
            <person name="Hauser L."/>
            <person name="Jeffries C."/>
            <person name="Kyrpides N."/>
            <person name="Ivanova N."/>
            <person name="Mikhailova N."/>
            <person name="Beauchemin N."/>
            <person name="Sen A."/>
            <person name="Sur S.A."/>
            <person name="Gtari M."/>
            <person name="Wall L."/>
            <person name="Tisa L."/>
            <person name="Woyke T."/>
        </authorList>
    </citation>
    <scope>NUCLEOTIDE SEQUENCE [LARGE SCALE GENOMIC DNA]</scope>
    <source>
        <strain evidence="2">DSM 45817 / CECT 9037 / EuI1c</strain>
    </source>
</reference>
<sequence>MRLLDELFAVGEPPDAPAADGPADAADLDEITELAE</sequence>